<evidence type="ECO:0000313" key="5">
    <source>
        <dbReference type="Proteomes" id="UP001627154"/>
    </source>
</evidence>
<sequence>MPYATRAANDDVDGEDARMRARSWYGLSALAMCTPRKRRVRKSSESRCIRLASVQKREEMAHPMIRSTTNPDNQQKPTYSINAQHFKYPKRDDAIILDSIAGVSIHSYTIAVGSLVKPRNVRFVSRISMNRVCIYLSDKILVRELSGKSIDIEGHRLTINPLIPQAKRILLSNVCPVITNERFIEELQKLQIVPVSPITLVRAGTKCPGYEHVCCFKRQMYVKLSDLSKIPPRFEIQQDNTLFTLYLSSEKLTCFLCKEEGHIAKHCKSANGEDAQDRAPDAASTNGSDEHVPSSSVASAGSSGEKISPAATTAPLKRPASSPSTLQQDSSQLDTDSKVAAFSTPKTILKPTAKRFKHREDKFSISDIKESIKPATAYLEKNRKQYPLNVDKLVEFLSKTHGAFKIYPLANEFTYDTDGLMLMLTDTKQNISCKNLKARLTRLIRKLFDLDAKDQLSDSSCTSNSEI</sequence>
<dbReference type="Proteomes" id="UP001627154">
    <property type="component" value="Unassembled WGS sequence"/>
</dbReference>
<dbReference type="SUPFAM" id="SSF57756">
    <property type="entry name" value="Retrovirus zinc finger-like domains"/>
    <property type="match status" value="1"/>
</dbReference>
<accession>A0ABD2VZE6</accession>
<dbReference type="PROSITE" id="PS50158">
    <property type="entry name" value="ZF_CCHC"/>
    <property type="match status" value="1"/>
</dbReference>
<proteinExistence type="predicted"/>
<feature type="domain" description="CCHC-type" evidence="3">
    <location>
        <begin position="254"/>
        <end position="269"/>
    </location>
</feature>
<keyword evidence="1" id="KW-0863">Zinc-finger</keyword>
<evidence type="ECO:0000259" key="3">
    <source>
        <dbReference type="PROSITE" id="PS50158"/>
    </source>
</evidence>
<feature type="region of interest" description="Disordered" evidence="2">
    <location>
        <begin position="270"/>
        <end position="337"/>
    </location>
</feature>
<feature type="compositionally biased region" description="Polar residues" evidence="2">
    <location>
        <begin position="321"/>
        <end position="334"/>
    </location>
</feature>
<dbReference type="GO" id="GO:0008270">
    <property type="term" value="F:zinc ion binding"/>
    <property type="evidence" value="ECO:0007669"/>
    <property type="project" value="UniProtKB-KW"/>
</dbReference>
<dbReference type="SMART" id="SM00343">
    <property type="entry name" value="ZnF_C2HC"/>
    <property type="match status" value="1"/>
</dbReference>
<comment type="caution">
    <text evidence="4">The sequence shown here is derived from an EMBL/GenBank/DDBJ whole genome shotgun (WGS) entry which is preliminary data.</text>
</comment>
<dbReference type="Gene3D" id="4.10.60.10">
    <property type="entry name" value="Zinc finger, CCHC-type"/>
    <property type="match status" value="1"/>
</dbReference>
<keyword evidence="1" id="KW-0862">Zinc</keyword>
<dbReference type="InterPro" id="IPR036875">
    <property type="entry name" value="Znf_CCHC_sf"/>
</dbReference>
<gene>
    <name evidence="4" type="ORF">TKK_018580</name>
</gene>
<feature type="compositionally biased region" description="Low complexity" evidence="2">
    <location>
        <begin position="294"/>
        <end position="304"/>
    </location>
</feature>
<protein>
    <recommendedName>
        <fullName evidence="3">CCHC-type domain-containing protein</fullName>
    </recommendedName>
</protein>
<organism evidence="4 5">
    <name type="scientific">Trichogramma kaykai</name>
    <dbReference type="NCBI Taxonomy" id="54128"/>
    <lineage>
        <taxon>Eukaryota</taxon>
        <taxon>Metazoa</taxon>
        <taxon>Ecdysozoa</taxon>
        <taxon>Arthropoda</taxon>
        <taxon>Hexapoda</taxon>
        <taxon>Insecta</taxon>
        <taxon>Pterygota</taxon>
        <taxon>Neoptera</taxon>
        <taxon>Endopterygota</taxon>
        <taxon>Hymenoptera</taxon>
        <taxon>Apocrita</taxon>
        <taxon>Proctotrupomorpha</taxon>
        <taxon>Chalcidoidea</taxon>
        <taxon>Trichogrammatidae</taxon>
        <taxon>Trichogramma</taxon>
    </lineage>
</organism>
<reference evidence="4 5" key="1">
    <citation type="journal article" date="2024" name="bioRxiv">
        <title>A reference genome for Trichogramma kaykai: A tiny desert-dwelling parasitoid wasp with competing sex-ratio distorters.</title>
        <authorList>
            <person name="Culotta J."/>
            <person name="Lindsey A.R."/>
        </authorList>
    </citation>
    <scope>NUCLEOTIDE SEQUENCE [LARGE SCALE GENOMIC DNA]</scope>
    <source>
        <strain evidence="4 5">KSX58</strain>
    </source>
</reference>
<evidence type="ECO:0000256" key="1">
    <source>
        <dbReference type="PROSITE-ProRule" id="PRU00047"/>
    </source>
</evidence>
<name>A0ABD2VZE6_9HYME</name>
<dbReference type="AlphaFoldDB" id="A0ABD2VZE6"/>
<evidence type="ECO:0000256" key="2">
    <source>
        <dbReference type="SAM" id="MobiDB-lite"/>
    </source>
</evidence>
<dbReference type="InterPro" id="IPR001878">
    <property type="entry name" value="Znf_CCHC"/>
</dbReference>
<dbReference type="EMBL" id="JBJJXI010000151">
    <property type="protein sequence ID" value="KAL3385845.1"/>
    <property type="molecule type" value="Genomic_DNA"/>
</dbReference>
<keyword evidence="5" id="KW-1185">Reference proteome</keyword>
<keyword evidence="1" id="KW-0479">Metal-binding</keyword>
<evidence type="ECO:0000313" key="4">
    <source>
        <dbReference type="EMBL" id="KAL3385845.1"/>
    </source>
</evidence>